<evidence type="ECO:0000256" key="1">
    <source>
        <dbReference type="SAM" id="MobiDB-lite"/>
    </source>
</evidence>
<protein>
    <submittedName>
        <fullName evidence="2">Uncharacterized protein</fullName>
    </submittedName>
</protein>
<evidence type="ECO:0000313" key="3">
    <source>
        <dbReference type="Proteomes" id="UP001522868"/>
    </source>
</evidence>
<name>A0ABT0II19_9ACTN</name>
<evidence type="ECO:0000313" key="2">
    <source>
        <dbReference type="EMBL" id="MCK8680975.1"/>
    </source>
</evidence>
<gene>
    <name evidence="2" type="ORF">M1O15_27010</name>
</gene>
<reference evidence="2 3" key="1">
    <citation type="submission" date="2022-04" db="EMBL/GenBank/DDBJ databases">
        <title>Streptomyces sp. nov. LCR6-01 isolated from Lichen of Dirinaria sp.</title>
        <authorList>
            <person name="Kanchanasin P."/>
            <person name="Tanasupawat S."/>
            <person name="Phongsopitanun W."/>
        </authorList>
    </citation>
    <scope>NUCLEOTIDE SEQUENCE [LARGE SCALE GENOMIC DNA]</scope>
    <source>
        <strain evidence="2 3">LCR6-01</strain>
    </source>
</reference>
<comment type="caution">
    <text evidence="2">The sequence shown here is derived from an EMBL/GenBank/DDBJ whole genome shotgun (WGS) entry which is preliminary data.</text>
</comment>
<proteinExistence type="predicted"/>
<feature type="region of interest" description="Disordered" evidence="1">
    <location>
        <begin position="49"/>
        <end position="68"/>
    </location>
</feature>
<keyword evidence="3" id="KW-1185">Reference proteome</keyword>
<dbReference type="EMBL" id="JALPTH010000033">
    <property type="protein sequence ID" value="MCK8680975.1"/>
    <property type="molecule type" value="Genomic_DNA"/>
</dbReference>
<feature type="compositionally biased region" description="Low complexity" evidence="1">
    <location>
        <begin position="51"/>
        <end position="68"/>
    </location>
</feature>
<dbReference type="RefSeq" id="WP_248636800.1">
    <property type="nucleotide sequence ID" value="NZ_JALPTH010000033.1"/>
</dbReference>
<sequence length="68" mass="6997">MAEEPNAPGWCHWHGGPTHSAVLIAVLEAGSGPGNALYACAPCRDEQRLTPYAESAPPSDSAPLPSEG</sequence>
<accession>A0ABT0II19</accession>
<organism evidence="2 3">
    <name type="scientific">Streptomyces lichenis</name>
    <dbReference type="NCBI Taxonomy" id="2306967"/>
    <lineage>
        <taxon>Bacteria</taxon>
        <taxon>Bacillati</taxon>
        <taxon>Actinomycetota</taxon>
        <taxon>Actinomycetes</taxon>
        <taxon>Kitasatosporales</taxon>
        <taxon>Streptomycetaceae</taxon>
        <taxon>Streptomyces</taxon>
    </lineage>
</organism>
<dbReference type="Proteomes" id="UP001522868">
    <property type="component" value="Unassembled WGS sequence"/>
</dbReference>